<dbReference type="Proteomes" id="UP001055439">
    <property type="component" value="Chromosome 10"/>
</dbReference>
<dbReference type="InterPro" id="IPR025755">
    <property type="entry name" value="Ribos_uL4_C_dom"/>
</dbReference>
<dbReference type="OrthoDB" id="10259785at2759"/>
<dbReference type="Pfam" id="PF14374">
    <property type="entry name" value="Ribos_L4_asso_C"/>
    <property type="match status" value="1"/>
</dbReference>
<dbReference type="PANTHER" id="PTHR19431">
    <property type="entry name" value="60S RIBOSOMAL PROTEIN L4"/>
    <property type="match status" value="1"/>
</dbReference>
<gene>
    <name evidence="5" type="ORF">MUK42_32821</name>
</gene>
<sequence length="168" mass="19239">MRNRRYISRKGPPIVYGTEGSKIVEAFRAPQPAEVGSGRPHRPAHLLDSVSGTFDKLSEKKGYALPRPNMVNADLSKIINSDEVQYVVRPMKKEVTRHSLKKNPLENLYTLLKLNPSAKNARRITLLRRRPRRRSSKRTRTRLPQDLKFKCYLLISSNLLGFVLYGVA</sequence>
<protein>
    <submittedName>
        <fullName evidence="5">Ribosomal protein</fullName>
    </submittedName>
</protein>
<keyword evidence="2 5" id="KW-0689">Ribosomal protein</keyword>
<dbReference type="GO" id="GO:0003735">
    <property type="term" value="F:structural constituent of ribosome"/>
    <property type="evidence" value="ECO:0007669"/>
    <property type="project" value="InterPro"/>
</dbReference>
<dbReference type="GO" id="GO:1990904">
    <property type="term" value="C:ribonucleoprotein complex"/>
    <property type="evidence" value="ECO:0007669"/>
    <property type="project" value="UniProtKB-KW"/>
</dbReference>
<feature type="domain" description="Large ribosomal subunit protein uL4 C-terminal" evidence="4">
    <location>
        <begin position="61"/>
        <end position="132"/>
    </location>
</feature>
<name>A0A9E7ET57_9LILI</name>
<evidence type="ECO:0000313" key="6">
    <source>
        <dbReference type="Proteomes" id="UP001055439"/>
    </source>
</evidence>
<evidence type="ECO:0000256" key="2">
    <source>
        <dbReference type="ARBA" id="ARBA00022980"/>
    </source>
</evidence>
<organism evidence="5 6">
    <name type="scientific">Musa troglodytarum</name>
    <name type="common">fe'i banana</name>
    <dbReference type="NCBI Taxonomy" id="320322"/>
    <lineage>
        <taxon>Eukaryota</taxon>
        <taxon>Viridiplantae</taxon>
        <taxon>Streptophyta</taxon>
        <taxon>Embryophyta</taxon>
        <taxon>Tracheophyta</taxon>
        <taxon>Spermatophyta</taxon>
        <taxon>Magnoliopsida</taxon>
        <taxon>Liliopsida</taxon>
        <taxon>Zingiberales</taxon>
        <taxon>Musaceae</taxon>
        <taxon>Musa</taxon>
    </lineage>
</organism>
<dbReference type="GO" id="GO:0005840">
    <property type="term" value="C:ribosome"/>
    <property type="evidence" value="ECO:0007669"/>
    <property type="project" value="UniProtKB-KW"/>
</dbReference>
<dbReference type="EMBL" id="CP097503">
    <property type="protein sequence ID" value="URD83575.1"/>
    <property type="molecule type" value="Genomic_DNA"/>
</dbReference>
<reference evidence="5" key="1">
    <citation type="submission" date="2022-05" db="EMBL/GenBank/DDBJ databases">
        <title>The Musa troglodytarum L. genome provides insights into the mechanism of non-climacteric behaviour and enrichment of carotenoids.</title>
        <authorList>
            <person name="Wang J."/>
        </authorList>
    </citation>
    <scope>NUCLEOTIDE SEQUENCE</scope>
    <source>
        <tissue evidence="5">Leaf</tissue>
    </source>
</reference>
<dbReference type="GO" id="GO:0006412">
    <property type="term" value="P:translation"/>
    <property type="evidence" value="ECO:0007669"/>
    <property type="project" value="InterPro"/>
</dbReference>
<proteinExistence type="inferred from homology"/>
<dbReference type="InterPro" id="IPR045240">
    <property type="entry name" value="Ribosomal_uL4_euk/arch"/>
</dbReference>
<evidence type="ECO:0000256" key="3">
    <source>
        <dbReference type="ARBA" id="ARBA00023274"/>
    </source>
</evidence>
<evidence type="ECO:0000313" key="5">
    <source>
        <dbReference type="EMBL" id="URD83575.1"/>
    </source>
</evidence>
<keyword evidence="3" id="KW-0687">Ribonucleoprotein</keyword>
<comment type="similarity">
    <text evidence="1">Belongs to the universal ribosomal protein uL4 family.</text>
</comment>
<evidence type="ECO:0000259" key="4">
    <source>
        <dbReference type="Pfam" id="PF14374"/>
    </source>
</evidence>
<evidence type="ECO:0000256" key="1">
    <source>
        <dbReference type="ARBA" id="ARBA00010528"/>
    </source>
</evidence>
<keyword evidence="6" id="KW-1185">Reference proteome</keyword>
<dbReference type="Gene3D" id="3.40.1370.10">
    <property type="match status" value="1"/>
</dbReference>
<accession>A0A9E7ET57</accession>
<dbReference type="AlphaFoldDB" id="A0A9E7ET57"/>
<dbReference type="InterPro" id="IPR023574">
    <property type="entry name" value="Ribosomal_uL4_dom_sf"/>
</dbReference>